<dbReference type="Gene3D" id="3.30.2290.10">
    <property type="entry name" value="PmbA/TldD superfamily"/>
    <property type="match status" value="1"/>
</dbReference>
<dbReference type="AlphaFoldDB" id="A0A1H7USV5"/>
<sequence>MDGGYMGNSTSRFGGEAIRTHRKQDNDMKAATPEAASALARGQDELKQLATDVLGYAKRIGATGAVAHVTEGEGRSVSVRLGETETIEFSRDKRIDVTVLIGNRSGKAGTSDFSRAALKDTVAAAYHIARFAADDPAGGLTEEEWFERAPPDLDLYHAWPLPASDATALARRAESAAFAVSPLICNSEGASVSSRGQQFVLATSNGFIGGYASSQHMLACVPIAGSDGLMQKEPWYVSARCPADLATPEAVGRYAAQRAVARIGARRLDTCKVPVLFDAPLATGLLGSFAQAASGGALYRNASFLVGGLGKRVFAPHVQIVEDPHILRGFGSAPFDDEGVRTRRRDVVRDGVLSGYFLSTYSARKLGLYTTGNAGGAHHLTLRSTHTHPADDLDMMLRRLDTGLFVTALIGQGVNTVTGSYSRGAAGYWVERGVIQYPVQEITIAGSLQDMFARIVAVGADSFVRGAMESGSVLIEQMTVAGQ</sequence>
<feature type="domain" description="Metalloprotease TldD/E N-terminal" evidence="2">
    <location>
        <begin position="69"/>
        <end position="129"/>
    </location>
</feature>
<dbReference type="Pfam" id="PF19289">
    <property type="entry name" value="PmbA_TldD_3rd"/>
    <property type="match status" value="1"/>
</dbReference>
<feature type="domain" description="Metalloprotease TldD/E central" evidence="4">
    <location>
        <begin position="157"/>
        <end position="262"/>
    </location>
</feature>
<dbReference type="InterPro" id="IPR045569">
    <property type="entry name" value="Metalloprtase-TldD/E_C"/>
</dbReference>
<evidence type="ECO:0000313" key="5">
    <source>
        <dbReference type="EMBL" id="SEL99904.1"/>
    </source>
</evidence>
<evidence type="ECO:0000313" key="6">
    <source>
        <dbReference type="Proteomes" id="UP000199120"/>
    </source>
</evidence>
<evidence type="ECO:0000256" key="1">
    <source>
        <dbReference type="ARBA" id="ARBA00005836"/>
    </source>
</evidence>
<dbReference type="STRING" id="416943.SAMN05445871_1139"/>
<dbReference type="Pfam" id="PF19290">
    <property type="entry name" value="PmbA_TldD_2nd"/>
    <property type="match status" value="1"/>
</dbReference>
<reference evidence="6" key="1">
    <citation type="submission" date="2016-10" db="EMBL/GenBank/DDBJ databases">
        <authorList>
            <person name="Varghese N."/>
            <person name="Submissions S."/>
        </authorList>
    </citation>
    <scope>NUCLEOTIDE SEQUENCE [LARGE SCALE GENOMIC DNA]</scope>
    <source>
        <strain evidence="6">LMG 26416</strain>
    </source>
</reference>
<protein>
    <recommendedName>
        <fullName evidence="7">PmbA protein</fullName>
    </recommendedName>
</protein>
<name>A0A1H7USV5_9BURK</name>
<dbReference type="GO" id="GO:0005829">
    <property type="term" value="C:cytosol"/>
    <property type="evidence" value="ECO:0007669"/>
    <property type="project" value="TreeGrafter"/>
</dbReference>
<evidence type="ECO:0000259" key="4">
    <source>
        <dbReference type="Pfam" id="PF19290"/>
    </source>
</evidence>
<dbReference type="InterPro" id="IPR045570">
    <property type="entry name" value="Metalloprtase-TldD/E_cen_dom"/>
</dbReference>
<accession>A0A1H7USV5</accession>
<dbReference type="InterPro" id="IPR035068">
    <property type="entry name" value="TldD/PmbA_N"/>
</dbReference>
<dbReference type="PANTHER" id="PTHR43421">
    <property type="entry name" value="METALLOPROTEASE PMBA"/>
    <property type="match status" value="1"/>
</dbReference>
<evidence type="ECO:0000259" key="2">
    <source>
        <dbReference type="Pfam" id="PF01523"/>
    </source>
</evidence>
<dbReference type="EMBL" id="FOAJ01000020">
    <property type="protein sequence ID" value="SEL99904.1"/>
    <property type="molecule type" value="Genomic_DNA"/>
</dbReference>
<dbReference type="PANTHER" id="PTHR43421:SF1">
    <property type="entry name" value="METALLOPROTEASE PMBA"/>
    <property type="match status" value="1"/>
</dbReference>
<comment type="similarity">
    <text evidence="1">Belongs to the peptidase U62 family.</text>
</comment>
<dbReference type="NCBIfam" id="NF008268">
    <property type="entry name" value="PRK11040.1"/>
    <property type="match status" value="1"/>
</dbReference>
<evidence type="ECO:0008006" key="7">
    <source>
        <dbReference type="Google" id="ProtNLM"/>
    </source>
</evidence>
<dbReference type="SUPFAM" id="SSF111283">
    <property type="entry name" value="Putative modulator of DNA gyrase, PmbA/TldD"/>
    <property type="match status" value="1"/>
</dbReference>
<dbReference type="GO" id="GO:0006508">
    <property type="term" value="P:proteolysis"/>
    <property type="evidence" value="ECO:0007669"/>
    <property type="project" value="InterPro"/>
</dbReference>
<dbReference type="InterPro" id="IPR036059">
    <property type="entry name" value="TldD/PmbA_sf"/>
</dbReference>
<gene>
    <name evidence="5" type="ORF">SAMN05192542_12087</name>
</gene>
<dbReference type="InterPro" id="IPR002510">
    <property type="entry name" value="Metalloprtase-TldD/E_N"/>
</dbReference>
<organism evidence="5 6">
    <name type="scientific">Paraburkholderia caballeronis</name>
    <dbReference type="NCBI Taxonomy" id="416943"/>
    <lineage>
        <taxon>Bacteria</taxon>
        <taxon>Pseudomonadati</taxon>
        <taxon>Pseudomonadota</taxon>
        <taxon>Betaproteobacteria</taxon>
        <taxon>Burkholderiales</taxon>
        <taxon>Burkholderiaceae</taxon>
        <taxon>Paraburkholderia</taxon>
    </lineage>
</organism>
<proteinExistence type="inferred from homology"/>
<evidence type="ECO:0000259" key="3">
    <source>
        <dbReference type="Pfam" id="PF19289"/>
    </source>
</evidence>
<dbReference type="InterPro" id="IPR047657">
    <property type="entry name" value="PmbA"/>
</dbReference>
<keyword evidence="6" id="KW-1185">Reference proteome</keyword>
<dbReference type="Proteomes" id="UP000199120">
    <property type="component" value="Unassembled WGS sequence"/>
</dbReference>
<dbReference type="Pfam" id="PF01523">
    <property type="entry name" value="PmbA_TldD_1st"/>
    <property type="match status" value="1"/>
</dbReference>
<dbReference type="GO" id="GO:0008237">
    <property type="term" value="F:metallopeptidase activity"/>
    <property type="evidence" value="ECO:0007669"/>
    <property type="project" value="InterPro"/>
</dbReference>
<feature type="domain" description="Metalloprotease TldD/E C-terminal" evidence="3">
    <location>
        <begin position="270"/>
        <end position="482"/>
    </location>
</feature>